<sequence>MVVFQNIIIFGEIKLYHMKKILFLSSMVLASMSSAQILVNESFENGTYPGFVISGGYTDTSGGTAGTYLGSTCDGNIQIGAEAYGSSVANRTINLVYTKPASVTANGKKIDISFQYTTTPYDATSSIGGVINVEYSTDNGTTYLPVGSPITLTSTAQTCAPFTGTIPESANVNGNFRLRIQTVGSSGTTFDFYSFIDKVSIKQEVTAPPACTTISAPVTGATGTSVRQQITWAATAGSEGYKVKIGTTPGSSNIYTGTTTNTFHTPASTETFPQNTTLYATVTPTNSLGDATGCTEISFTTGSNPFAPYCSPLLARSSVYPISNVVLSDMTNASSTTANTGSGHENFISKIATVARGSSYPLTLTATGLGNNRFGFTVFIDWNQNGSFSDPGESYFVTSDFAGGTGNTVTVNKNIAVPATAALGNTRMRVKYQFNSSTTSVRTELSNPCSDVNEGQVEDYTIKVDAVLGTSETMANKKADISVYPNPFKDILNISDIKDVKTIIVSDVSGRQLKTVAATHQLNLSDLNAGLYLISLQMKDGSSKTIKAVKK</sequence>
<feature type="domain" description="Secretion system C-terminal sorting" evidence="2">
    <location>
        <begin position="483"/>
        <end position="543"/>
    </location>
</feature>
<evidence type="ECO:0000313" key="4">
    <source>
        <dbReference type="EMBL" id="PWN68255.1"/>
    </source>
</evidence>
<evidence type="ECO:0000259" key="3">
    <source>
        <dbReference type="Pfam" id="PF20009"/>
    </source>
</evidence>
<organism evidence="4 5">
    <name type="scientific">Chryseobacterium phosphatilyticum</name>
    <dbReference type="NCBI Taxonomy" id="475075"/>
    <lineage>
        <taxon>Bacteria</taxon>
        <taxon>Pseudomonadati</taxon>
        <taxon>Bacteroidota</taxon>
        <taxon>Flavobacteriia</taxon>
        <taxon>Flavobacteriales</taxon>
        <taxon>Weeksellaceae</taxon>
        <taxon>Chryseobacterium group</taxon>
        <taxon>Chryseobacterium</taxon>
    </lineage>
</organism>
<comment type="caution">
    <text evidence="4">The sequence shown here is derived from an EMBL/GenBank/DDBJ whole genome shotgun (WGS) entry which is preliminary data.</text>
</comment>
<accession>A0A316X3F6</accession>
<protein>
    <submittedName>
        <fullName evidence="4">T9SS C-terminal target domain-containing protein</fullName>
    </submittedName>
</protein>
<dbReference type="InterPro" id="IPR045474">
    <property type="entry name" value="GEVED"/>
</dbReference>
<dbReference type="InterPro" id="IPR026444">
    <property type="entry name" value="Secre_tail"/>
</dbReference>
<reference evidence="4 5" key="1">
    <citation type="submission" date="2018-04" db="EMBL/GenBank/DDBJ databases">
        <title>Draft Genome Sequence of Phosphate-Solubilizing Chryseobacterium sp. ISE14 that is a Biocontrol and Plant Growth-Promoting Rhizobacterium Isolated from Cucumber.</title>
        <authorList>
            <person name="Jeong J.-J."/>
            <person name="Sang M.K."/>
            <person name="Choi I.-G."/>
            <person name="Kim K.D."/>
        </authorList>
    </citation>
    <scope>NUCLEOTIDE SEQUENCE [LARGE SCALE GENOMIC DNA]</scope>
    <source>
        <strain evidence="4 5">ISE14</strain>
    </source>
</reference>
<feature type="domain" description="GEVED" evidence="3">
    <location>
        <begin position="376"/>
        <end position="462"/>
    </location>
</feature>
<dbReference type="Pfam" id="PF20009">
    <property type="entry name" value="GEVED"/>
    <property type="match status" value="1"/>
</dbReference>
<evidence type="ECO:0000259" key="2">
    <source>
        <dbReference type="Pfam" id="PF18962"/>
    </source>
</evidence>
<evidence type="ECO:0000313" key="5">
    <source>
        <dbReference type="Proteomes" id="UP000236594"/>
    </source>
</evidence>
<dbReference type="Pfam" id="PF18962">
    <property type="entry name" value="Por_Secre_tail"/>
    <property type="match status" value="1"/>
</dbReference>
<dbReference type="Proteomes" id="UP000236594">
    <property type="component" value="Unassembled WGS sequence"/>
</dbReference>
<name>A0A316X3F6_9FLAO</name>
<dbReference type="Gene3D" id="2.60.120.260">
    <property type="entry name" value="Galactose-binding domain-like"/>
    <property type="match status" value="1"/>
</dbReference>
<gene>
    <name evidence="4" type="ORF">C1631_016240</name>
</gene>
<dbReference type="Gene3D" id="2.60.40.10">
    <property type="entry name" value="Immunoglobulins"/>
    <property type="match status" value="1"/>
</dbReference>
<dbReference type="AlphaFoldDB" id="A0A316X3F6"/>
<proteinExistence type="predicted"/>
<dbReference type="EMBL" id="PPED02000004">
    <property type="protein sequence ID" value="PWN68255.1"/>
    <property type="molecule type" value="Genomic_DNA"/>
</dbReference>
<evidence type="ECO:0000256" key="1">
    <source>
        <dbReference type="ARBA" id="ARBA00022729"/>
    </source>
</evidence>
<dbReference type="InterPro" id="IPR013783">
    <property type="entry name" value="Ig-like_fold"/>
</dbReference>
<keyword evidence="5" id="KW-1185">Reference proteome</keyword>
<keyword evidence="1" id="KW-0732">Signal</keyword>
<dbReference type="NCBIfam" id="TIGR04183">
    <property type="entry name" value="Por_Secre_tail"/>
    <property type="match status" value="1"/>
</dbReference>